<feature type="compositionally biased region" description="Basic and acidic residues" evidence="5">
    <location>
        <begin position="471"/>
        <end position="484"/>
    </location>
</feature>
<feature type="region of interest" description="Disordered" evidence="5">
    <location>
        <begin position="85"/>
        <end position="104"/>
    </location>
</feature>
<keyword evidence="3 6" id="KW-1133">Transmembrane helix</keyword>
<dbReference type="PANTHER" id="PTHR13377">
    <property type="entry name" value="PLACENTAL PROTEIN 6"/>
    <property type="match status" value="1"/>
</dbReference>
<dbReference type="GO" id="GO:0006890">
    <property type="term" value="P:retrograde vesicle-mediated transport, Golgi to endoplasmic reticulum"/>
    <property type="evidence" value="ECO:0007669"/>
    <property type="project" value="InterPro"/>
</dbReference>
<evidence type="ECO:0000256" key="5">
    <source>
        <dbReference type="SAM" id="MobiDB-lite"/>
    </source>
</evidence>
<keyword evidence="8" id="KW-1185">Reference proteome</keyword>
<keyword evidence="4 6" id="KW-0472">Membrane</keyword>
<dbReference type="InterPro" id="IPR013861">
    <property type="entry name" value="TMEM115/Pdh1/Rbl19"/>
</dbReference>
<dbReference type="GO" id="GO:0005794">
    <property type="term" value="C:Golgi apparatus"/>
    <property type="evidence" value="ECO:0007669"/>
    <property type="project" value="TreeGrafter"/>
</dbReference>
<dbReference type="AlphaFoldDB" id="A0A4Q4R9C6"/>
<reference evidence="8" key="1">
    <citation type="journal article" date="2019" name="bioRxiv">
        <title>Genomics, evolutionary history and diagnostics of the Alternaria alternata species group including apple and Asian pear pathotypes.</title>
        <authorList>
            <person name="Armitage A.D."/>
            <person name="Cockerton H.M."/>
            <person name="Sreenivasaprasad S."/>
            <person name="Woodhall J.W."/>
            <person name="Lane C.R."/>
            <person name="Harrison R.J."/>
            <person name="Clarkson J.P."/>
        </authorList>
    </citation>
    <scope>NUCLEOTIDE SEQUENCE [LARGE SCALE GENOMIC DNA]</scope>
    <source>
        <strain evidence="8">RGR 97.0016</strain>
    </source>
</reference>
<protein>
    <recommendedName>
        <fullName evidence="9">Rhomboid-like protein 19</fullName>
    </recommendedName>
</protein>
<dbReference type="SMART" id="SM01160">
    <property type="entry name" value="DUF1751"/>
    <property type="match status" value="1"/>
</dbReference>
<dbReference type="FunFam" id="1.20.1540.10:FF:000004">
    <property type="entry name" value="Transmembrane protein 115"/>
    <property type="match status" value="1"/>
</dbReference>
<comment type="caution">
    <text evidence="7">The sequence shown here is derived from an EMBL/GenBank/DDBJ whole genome shotgun (WGS) entry which is preliminary data.</text>
</comment>
<evidence type="ECO:0000256" key="6">
    <source>
        <dbReference type="SAM" id="Phobius"/>
    </source>
</evidence>
<feature type="transmembrane region" description="Helical" evidence="6">
    <location>
        <begin position="122"/>
        <end position="140"/>
    </location>
</feature>
<evidence type="ECO:0000256" key="1">
    <source>
        <dbReference type="ARBA" id="ARBA00004141"/>
    </source>
</evidence>
<dbReference type="SUPFAM" id="SSF144091">
    <property type="entry name" value="Rhomboid-like"/>
    <property type="match status" value="1"/>
</dbReference>
<dbReference type="PANTHER" id="PTHR13377:SF3">
    <property type="entry name" value="TRANSMEMBRANE PROTEIN 115"/>
    <property type="match status" value="1"/>
</dbReference>
<evidence type="ECO:0000256" key="4">
    <source>
        <dbReference type="ARBA" id="ARBA00023136"/>
    </source>
</evidence>
<evidence type="ECO:0000313" key="7">
    <source>
        <dbReference type="EMBL" id="RYO53052.1"/>
    </source>
</evidence>
<dbReference type="Proteomes" id="UP000293823">
    <property type="component" value="Unassembled WGS sequence"/>
</dbReference>
<feature type="region of interest" description="Disordered" evidence="5">
    <location>
        <begin position="399"/>
        <end position="425"/>
    </location>
</feature>
<evidence type="ECO:0000256" key="3">
    <source>
        <dbReference type="ARBA" id="ARBA00022989"/>
    </source>
</evidence>
<sequence>MAHPVRAACARGEKRVYTLGFGASWLRDPWPSWSRSLSENRRLPALRTATTQRSSTVHCALELVPTDLRPSAADPCQLPSFTLSTSTTRLESPGPTLLSSSPPPLPAALSPPAMARINLPPLTRGVLAAVIFFTLINFALRPHADWVEKVEKPIIGVGNGVPWLTIVPGYSVPWYPWVFALATVVEQNVLGLVTTALTVFYGGRYLERAWASHEFTKFMLFVAMIPNVLTYLLYMVGFLLTSKGSILHTTISGGIAIQAGFLVSFKQLVPEHTVAIAKGLIRMRVKHFPAIFLLANTISGMILGTETAMFLAYFGFFTAWIYLRFYRISPSLSSTATGDGSVIRGDASDTFSFAHFFPEPIQTPVGALSDGIYNALVSLKVCTPFSDRDIDAGNEQASARAEGGLPSIMNPNSRGGRGGSTRVEAERRRALALEALNARLNAAASRGPSAAAPSAPSVSGPTESLGETTYEPERHEIPERPTAS</sequence>
<dbReference type="GO" id="GO:0016020">
    <property type="term" value="C:membrane"/>
    <property type="evidence" value="ECO:0007669"/>
    <property type="project" value="UniProtKB-SubCell"/>
</dbReference>
<dbReference type="Pfam" id="PF08551">
    <property type="entry name" value="DUF1751"/>
    <property type="match status" value="1"/>
</dbReference>
<feature type="transmembrane region" description="Helical" evidence="6">
    <location>
        <begin position="285"/>
        <end position="304"/>
    </location>
</feature>
<feature type="transmembrane region" description="Helical" evidence="6">
    <location>
        <begin position="218"/>
        <end position="240"/>
    </location>
</feature>
<dbReference type="EMBL" id="PEJP01000043">
    <property type="protein sequence ID" value="RYO53052.1"/>
    <property type="molecule type" value="Genomic_DNA"/>
</dbReference>
<feature type="compositionally biased region" description="Low complexity" evidence="5">
    <location>
        <begin position="90"/>
        <end position="100"/>
    </location>
</feature>
<keyword evidence="2 6" id="KW-0812">Transmembrane</keyword>
<gene>
    <name evidence="7" type="ORF">AA0113_g9456</name>
</gene>
<dbReference type="OrthoDB" id="73612at2759"/>
<evidence type="ECO:0000256" key="2">
    <source>
        <dbReference type="ARBA" id="ARBA00022692"/>
    </source>
</evidence>
<evidence type="ECO:0008006" key="9">
    <source>
        <dbReference type="Google" id="ProtNLM"/>
    </source>
</evidence>
<organism evidence="7 8">
    <name type="scientific">Alternaria arborescens</name>
    <dbReference type="NCBI Taxonomy" id="156630"/>
    <lineage>
        <taxon>Eukaryota</taxon>
        <taxon>Fungi</taxon>
        <taxon>Dikarya</taxon>
        <taxon>Ascomycota</taxon>
        <taxon>Pezizomycotina</taxon>
        <taxon>Dothideomycetes</taxon>
        <taxon>Pleosporomycetidae</taxon>
        <taxon>Pleosporales</taxon>
        <taxon>Pleosporineae</taxon>
        <taxon>Pleosporaceae</taxon>
        <taxon>Alternaria</taxon>
        <taxon>Alternaria sect. Alternaria</taxon>
    </lineage>
</organism>
<dbReference type="InterPro" id="IPR035952">
    <property type="entry name" value="Rhomboid-like_sf"/>
</dbReference>
<feature type="compositionally biased region" description="Low complexity" evidence="5">
    <location>
        <begin position="442"/>
        <end position="461"/>
    </location>
</feature>
<name>A0A4Q4R9C6_9PLEO</name>
<accession>A0A4Q4R9C6</accession>
<evidence type="ECO:0000313" key="8">
    <source>
        <dbReference type="Proteomes" id="UP000293823"/>
    </source>
</evidence>
<feature type="region of interest" description="Disordered" evidence="5">
    <location>
        <begin position="442"/>
        <end position="484"/>
    </location>
</feature>
<comment type="subcellular location">
    <subcellularLocation>
        <location evidence="1">Membrane</location>
        <topology evidence="1">Multi-pass membrane protein</topology>
    </subcellularLocation>
</comment>
<proteinExistence type="predicted"/>